<sequence>MSPATPQYSTLPRVGVIFNPRSHRNRQLCDEAAALPGVSVASPEKRGELAAVLAGFAEEGVECIAISGGDGTVRDVLTAGMRVFGDRWPLLAVIPAGKTNALSHDLGAPKHWTIQEAVAAVRDGKRVVRRPMIVRDVEGGGELAGFVLGAGLFTVAVNAGQDAHRLGAFDGVAVVATALWGIAQGLFGSDHNHWRRGAPMRIRVGQEGRELPRSARGDPRRRGMLLAATLERFAFGINPYGRLTGLKLAVMDHPRRRLMAMIPAVAWGWESEWLEKAGLHRCSTDRILLDLGDRFILDGEAFPAGSYELTEGPRLSFVVP</sequence>
<dbReference type="RefSeq" id="WP_188645453.1">
    <property type="nucleotide sequence ID" value="NZ_BMKL01000001.1"/>
</dbReference>
<keyword evidence="3" id="KW-1185">Reference proteome</keyword>
<dbReference type="Proteomes" id="UP000619041">
    <property type="component" value="Unassembled WGS sequence"/>
</dbReference>
<gene>
    <name evidence="2" type="ORF">GCM10011515_25280</name>
</gene>
<accession>A0ABQ1SDC1</accession>
<evidence type="ECO:0000313" key="3">
    <source>
        <dbReference type="Proteomes" id="UP000619041"/>
    </source>
</evidence>
<keyword evidence="2" id="KW-0418">Kinase</keyword>
<feature type="domain" description="DAGKc" evidence="1">
    <location>
        <begin position="9"/>
        <end position="141"/>
    </location>
</feature>
<dbReference type="InterPro" id="IPR016064">
    <property type="entry name" value="NAD/diacylglycerol_kinase_sf"/>
</dbReference>
<dbReference type="Gene3D" id="3.40.50.10330">
    <property type="entry name" value="Probable inorganic polyphosphate/atp-NAD kinase, domain 1"/>
    <property type="match status" value="1"/>
</dbReference>
<name>A0ABQ1SDC1_9SPHN</name>
<dbReference type="InterPro" id="IPR001206">
    <property type="entry name" value="Diacylglycerol_kinase_cat_dom"/>
</dbReference>
<dbReference type="EMBL" id="BMKL01000001">
    <property type="protein sequence ID" value="GGE04615.1"/>
    <property type="molecule type" value="Genomic_DNA"/>
</dbReference>
<dbReference type="PROSITE" id="PS50146">
    <property type="entry name" value="DAGK"/>
    <property type="match status" value="1"/>
</dbReference>
<comment type="caution">
    <text evidence="2">The sequence shown here is derived from an EMBL/GenBank/DDBJ whole genome shotgun (WGS) entry which is preliminary data.</text>
</comment>
<evidence type="ECO:0000259" key="1">
    <source>
        <dbReference type="PROSITE" id="PS50146"/>
    </source>
</evidence>
<proteinExistence type="predicted"/>
<dbReference type="GO" id="GO:0016301">
    <property type="term" value="F:kinase activity"/>
    <property type="evidence" value="ECO:0007669"/>
    <property type="project" value="UniProtKB-KW"/>
</dbReference>
<evidence type="ECO:0000313" key="2">
    <source>
        <dbReference type="EMBL" id="GGE04615.1"/>
    </source>
</evidence>
<dbReference type="Pfam" id="PF00781">
    <property type="entry name" value="DAGK_cat"/>
    <property type="match status" value="1"/>
</dbReference>
<protein>
    <submittedName>
        <fullName evidence="2">Diacylglycerol kinase</fullName>
    </submittedName>
</protein>
<keyword evidence="2" id="KW-0808">Transferase</keyword>
<reference evidence="3" key="1">
    <citation type="journal article" date="2019" name="Int. J. Syst. Evol. Microbiol.">
        <title>The Global Catalogue of Microorganisms (GCM) 10K type strain sequencing project: providing services to taxonomists for standard genome sequencing and annotation.</title>
        <authorList>
            <consortium name="The Broad Institute Genomics Platform"/>
            <consortium name="The Broad Institute Genome Sequencing Center for Infectious Disease"/>
            <person name="Wu L."/>
            <person name="Ma J."/>
        </authorList>
    </citation>
    <scope>NUCLEOTIDE SEQUENCE [LARGE SCALE GENOMIC DNA]</scope>
    <source>
        <strain evidence="3">CGMCC 1.15959</strain>
    </source>
</reference>
<dbReference type="SUPFAM" id="SSF111331">
    <property type="entry name" value="NAD kinase/diacylglycerol kinase-like"/>
    <property type="match status" value="1"/>
</dbReference>
<dbReference type="InterPro" id="IPR017438">
    <property type="entry name" value="ATP-NAD_kinase_N"/>
</dbReference>
<organism evidence="2 3">
    <name type="scientific">Tsuneonella deserti</name>
    <dbReference type="NCBI Taxonomy" id="2035528"/>
    <lineage>
        <taxon>Bacteria</taxon>
        <taxon>Pseudomonadati</taxon>
        <taxon>Pseudomonadota</taxon>
        <taxon>Alphaproteobacteria</taxon>
        <taxon>Sphingomonadales</taxon>
        <taxon>Erythrobacteraceae</taxon>
        <taxon>Tsuneonella</taxon>
    </lineage>
</organism>